<dbReference type="InterPro" id="IPR045495">
    <property type="entry name" value="PI4K_N"/>
</dbReference>
<dbReference type="Pfam" id="PF19274">
    <property type="entry name" value="PI4K_N"/>
    <property type="match status" value="1"/>
</dbReference>
<sequence>VCRRLLKSICCAPVNRYCEEVMELSVSCWEWILTAKPEIEIEFFQELSYAWKLLADLKLGIFREDPPLFDPSAVHGENQLNPNPPL</sequence>
<name>A0A1Y3EJW2_9BILA</name>
<feature type="non-terminal residue" evidence="3">
    <location>
        <position position="86"/>
    </location>
</feature>
<dbReference type="AlphaFoldDB" id="A0A1Y3EJW2"/>
<organism evidence="3 4">
    <name type="scientific">Trichinella nativa</name>
    <dbReference type="NCBI Taxonomy" id="6335"/>
    <lineage>
        <taxon>Eukaryota</taxon>
        <taxon>Metazoa</taxon>
        <taxon>Ecdysozoa</taxon>
        <taxon>Nematoda</taxon>
        <taxon>Enoplea</taxon>
        <taxon>Dorylaimia</taxon>
        <taxon>Trichinellida</taxon>
        <taxon>Trichinellidae</taxon>
        <taxon>Trichinella</taxon>
    </lineage>
</organism>
<comment type="caution">
    <text evidence="3">The sequence shown here is derived from an EMBL/GenBank/DDBJ whole genome shotgun (WGS) entry which is preliminary data.</text>
</comment>
<feature type="non-terminal residue" evidence="3">
    <location>
        <position position="1"/>
    </location>
</feature>
<protein>
    <recommendedName>
        <fullName evidence="2">PI4-kinase N-terminal domain-containing protein</fullName>
    </recommendedName>
</protein>
<reference evidence="3 4" key="1">
    <citation type="submission" date="2015-04" db="EMBL/GenBank/DDBJ databases">
        <title>Draft genome of the roundworm Trichinella nativa.</title>
        <authorList>
            <person name="Mitreva M."/>
        </authorList>
    </citation>
    <scope>NUCLEOTIDE SEQUENCE [LARGE SCALE GENOMIC DNA]</scope>
    <source>
        <strain evidence="3 4">ISS45</strain>
    </source>
</reference>
<dbReference type="EMBL" id="LVZM01009721">
    <property type="protein sequence ID" value="OUC45394.1"/>
    <property type="molecule type" value="Genomic_DNA"/>
</dbReference>
<accession>A0A1Y3EJW2</accession>
<gene>
    <name evidence="3" type="ORF">D917_08475</name>
</gene>
<evidence type="ECO:0000259" key="2">
    <source>
        <dbReference type="Pfam" id="PF19274"/>
    </source>
</evidence>
<comment type="similarity">
    <text evidence="1">Belongs to the PI3/PI4-kinase family. Type III PI4K subfamily.</text>
</comment>
<dbReference type="Proteomes" id="UP000243006">
    <property type="component" value="Unassembled WGS sequence"/>
</dbReference>
<evidence type="ECO:0000313" key="4">
    <source>
        <dbReference type="Proteomes" id="UP000243006"/>
    </source>
</evidence>
<proteinExistence type="inferred from homology"/>
<evidence type="ECO:0000313" key="3">
    <source>
        <dbReference type="EMBL" id="OUC45394.1"/>
    </source>
</evidence>
<feature type="domain" description="PI4-kinase N-terminal" evidence="2">
    <location>
        <begin position="4"/>
        <end position="74"/>
    </location>
</feature>
<evidence type="ECO:0000256" key="1">
    <source>
        <dbReference type="ARBA" id="ARBA00006209"/>
    </source>
</evidence>